<dbReference type="Pfam" id="PF12796">
    <property type="entry name" value="Ank_2"/>
    <property type="match status" value="1"/>
</dbReference>
<sequence length="138" mass="15099">MLASSLKDHAKLVTYLLESGADYTPMDCYGQNALYYAVNLGLTNTVEVFLKFPIDVNVPCSSTGLTALHLAAKNNDTDMLCLLEGYKADLEVEDTHGNTALMNALKSSGKVKDSILFLLDASLNINHQNKDDELPRCQ</sequence>
<evidence type="ECO:0000256" key="1">
    <source>
        <dbReference type="ARBA" id="ARBA00022737"/>
    </source>
</evidence>
<dbReference type="VEuPathDB" id="VectorBase:BGLAX_038791"/>
<proteinExistence type="predicted"/>
<dbReference type="SUPFAM" id="SSF48403">
    <property type="entry name" value="Ankyrin repeat"/>
    <property type="match status" value="1"/>
</dbReference>
<protein>
    <submittedName>
        <fullName evidence="4">Uncharacterized protein</fullName>
    </submittedName>
</protein>
<dbReference type="PANTHER" id="PTHR24198:SF165">
    <property type="entry name" value="ANKYRIN REPEAT-CONTAINING PROTEIN-RELATED"/>
    <property type="match status" value="1"/>
</dbReference>
<dbReference type="KEGG" id="bgt:106053146"/>
<dbReference type="Gene3D" id="1.25.40.20">
    <property type="entry name" value="Ankyrin repeat-containing domain"/>
    <property type="match status" value="1"/>
</dbReference>
<dbReference type="InterPro" id="IPR036770">
    <property type="entry name" value="Ankyrin_rpt-contain_sf"/>
</dbReference>
<dbReference type="Proteomes" id="UP000076420">
    <property type="component" value="Unassembled WGS sequence"/>
</dbReference>
<dbReference type="PROSITE" id="PS50088">
    <property type="entry name" value="ANK_REPEAT"/>
    <property type="match status" value="1"/>
</dbReference>
<dbReference type="STRING" id="6526.A0A2C9LRL0"/>
<keyword evidence="1" id="KW-0677">Repeat</keyword>
<evidence type="ECO:0000256" key="2">
    <source>
        <dbReference type="ARBA" id="ARBA00023043"/>
    </source>
</evidence>
<dbReference type="PANTHER" id="PTHR24198">
    <property type="entry name" value="ANKYRIN REPEAT AND PROTEIN KINASE DOMAIN-CONTAINING PROTEIN"/>
    <property type="match status" value="1"/>
</dbReference>
<evidence type="ECO:0000313" key="5">
    <source>
        <dbReference type="Proteomes" id="UP000076420"/>
    </source>
</evidence>
<keyword evidence="2 3" id="KW-0040">ANK repeat</keyword>
<dbReference type="AlphaFoldDB" id="A0A2C9LRL0"/>
<dbReference type="VEuPathDB" id="VectorBase:BGLB034091"/>
<dbReference type="EnsemblMetazoa" id="BGLB034091-RA">
    <property type="protein sequence ID" value="BGLB034091-PA"/>
    <property type="gene ID" value="BGLB034091"/>
</dbReference>
<accession>A0A2C9LRL0</accession>
<name>A0A2C9LRL0_BIOGL</name>
<gene>
    <name evidence="4" type="primary">106053146</name>
</gene>
<reference evidence="4" key="1">
    <citation type="submission" date="2020-05" db="UniProtKB">
        <authorList>
            <consortium name="EnsemblMetazoa"/>
        </authorList>
    </citation>
    <scope>IDENTIFICATION</scope>
    <source>
        <strain evidence="4">BB02</strain>
    </source>
</reference>
<evidence type="ECO:0000256" key="3">
    <source>
        <dbReference type="PROSITE-ProRule" id="PRU00023"/>
    </source>
</evidence>
<organism evidence="4 5">
    <name type="scientific">Biomphalaria glabrata</name>
    <name type="common">Bloodfluke planorb</name>
    <name type="synonym">Freshwater snail</name>
    <dbReference type="NCBI Taxonomy" id="6526"/>
    <lineage>
        <taxon>Eukaryota</taxon>
        <taxon>Metazoa</taxon>
        <taxon>Spiralia</taxon>
        <taxon>Lophotrochozoa</taxon>
        <taxon>Mollusca</taxon>
        <taxon>Gastropoda</taxon>
        <taxon>Heterobranchia</taxon>
        <taxon>Euthyneura</taxon>
        <taxon>Panpulmonata</taxon>
        <taxon>Hygrophila</taxon>
        <taxon>Lymnaeoidea</taxon>
        <taxon>Planorbidae</taxon>
        <taxon>Biomphalaria</taxon>
    </lineage>
</organism>
<feature type="repeat" description="ANK" evidence="3">
    <location>
        <begin position="63"/>
        <end position="95"/>
    </location>
</feature>
<evidence type="ECO:0000313" key="4">
    <source>
        <dbReference type="EnsemblMetazoa" id="BGLB034091-PA"/>
    </source>
</evidence>
<dbReference type="PROSITE" id="PS50297">
    <property type="entry name" value="ANK_REP_REGION"/>
    <property type="match status" value="1"/>
</dbReference>
<dbReference type="InterPro" id="IPR002110">
    <property type="entry name" value="Ankyrin_rpt"/>
</dbReference>
<dbReference type="SMART" id="SM00248">
    <property type="entry name" value="ANK"/>
    <property type="match status" value="3"/>
</dbReference>